<proteinExistence type="predicted"/>
<dbReference type="SUPFAM" id="SSF56059">
    <property type="entry name" value="Glutathione synthetase ATP-binding domain-like"/>
    <property type="match status" value="1"/>
</dbReference>
<keyword evidence="1" id="KW-0067">ATP-binding</keyword>
<name>A0AB38A838_9ACTN</name>
<dbReference type="PROSITE" id="PS50975">
    <property type="entry name" value="ATP_GRASP"/>
    <property type="match status" value="1"/>
</dbReference>
<evidence type="ECO:0000313" key="3">
    <source>
        <dbReference type="EMBL" id="SEC02416.1"/>
    </source>
</evidence>
<keyword evidence="1" id="KW-0547">Nucleotide-binding</keyword>
<reference evidence="3 4" key="1">
    <citation type="submission" date="2016-10" db="EMBL/GenBank/DDBJ databases">
        <authorList>
            <person name="Varghese N."/>
            <person name="Submissions S."/>
        </authorList>
    </citation>
    <scope>NUCLEOTIDE SEQUENCE [LARGE SCALE GENOMIC DNA]</scope>
    <source>
        <strain evidence="3 4">DSM 20586</strain>
    </source>
</reference>
<dbReference type="Proteomes" id="UP000183687">
    <property type="component" value="Unassembled WGS sequence"/>
</dbReference>
<dbReference type="InterPro" id="IPR011761">
    <property type="entry name" value="ATP-grasp"/>
</dbReference>
<evidence type="ECO:0000256" key="1">
    <source>
        <dbReference type="PROSITE-ProRule" id="PRU00409"/>
    </source>
</evidence>
<accession>A0AB38A838</accession>
<dbReference type="GO" id="GO:0005524">
    <property type="term" value="F:ATP binding"/>
    <property type="evidence" value="ECO:0007669"/>
    <property type="project" value="UniProtKB-UniRule"/>
</dbReference>
<dbReference type="GO" id="GO:0016874">
    <property type="term" value="F:ligase activity"/>
    <property type="evidence" value="ECO:0007669"/>
    <property type="project" value="UniProtKB-KW"/>
</dbReference>
<feature type="domain" description="ATP-grasp" evidence="2">
    <location>
        <begin position="126"/>
        <end position="325"/>
    </location>
</feature>
<evidence type="ECO:0000313" key="4">
    <source>
        <dbReference type="Proteomes" id="UP000183687"/>
    </source>
</evidence>
<dbReference type="EMBL" id="FNSH01000001">
    <property type="protein sequence ID" value="SEC02416.1"/>
    <property type="molecule type" value="Genomic_DNA"/>
</dbReference>
<evidence type="ECO:0000259" key="2">
    <source>
        <dbReference type="PROSITE" id="PS50975"/>
    </source>
</evidence>
<dbReference type="RefSeq" id="WP_002563890.1">
    <property type="nucleotide sequence ID" value="NZ_CALJSN010000003.1"/>
</dbReference>
<organism evidence="3 4">
    <name type="scientific">Atopobium minutum</name>
    <dbReference type="NCBI Taxonomy" id="1381"/>
    <lineage>
        <taxon>Bacteria</taxon>
        <taxon>Bacillati</taxon>
        <taxon>Actinomycetota</taxon>
        <taxon>Coriobacteriia</taxon>
        <taxon>Coriobacteriales</taxon>
        <taxon>Atopobiaceae</taxon>
        <taxon>Atopobium</taxon>
    </lineage>
</organism>
<gene>
    <name evidence="3" type="ORF">SAMN04489746_1447</name>
</gene>
<protein>
    <submittedName>
        <fullName evidence="3">D-aspartate ligase</fullName>
    </submittedName>
</protein>
<dbReference type="Gene3D" id="3.30.470.20">
    <property type="entry name" value="ATP-grasp fold, B domain"/>
    <property type="match status" value="1"/>
</dbReference>
<comment type="caution">
    <text evidence="3">The sequence shown here is derived from an EMBL/GenBank/DDBJ whole genome shotgun (WGS) entry which is preliminary data.</text>
</comment>
<dbReference type="GO" id="GO:0046872">
    <property type="term" value="F:metal ion binding"/>
    <property type="evidence" value="ECO:0007669"/>
    <property type="project" value="InterPro"/>
</dbReference>
<keyword evidence="3" id="KW-0436">Ligase</keyword>
<dbReference type="AlphaFoldDB" id="A0AB38A838"/>
<sequence>MVASTHRTDILPVVIGGDIGAYALAREFHEALGTKPMLINTGFIGAISHSKILDTHAVKALDDKQLLEAITQICATAGEKTILLVANTDQLIELLERVHDQLPCGVVCPIPSLEAFNAVCDKASFAKLCEAHGLAVPQTEVVHLAGTDPIAPTALSFPVIAKPAESAGYYTTLIKGFKKVYCMHQQSELDALWAKLRASGFSGDFLVQHLIAGDDSYMDSITIYMGADGKARMLGAAQVLLEDHAPTMLGNPVAMVIREKPEQWTKVEHMLQSIQYRGFANFDIKRDPLDGTEYFLDCNPRIGRNSYYNCAGGVNPMQVLINEAIDQTSEEVHIANSPALYTLVPLSLMRKYIQDPQLMDEVNHLISTNRVVNPQHNPADKGIKRLLDVFLTESNQIRKFAKHYPRATDTSF</sequence>